<keyword evidence="1" id="KW-0687">Ribonucleoprotein</keyword>
<dbReference type="Gene3D" id="1.20.1440.60">
    <property type="entry name" value="23S rRNA-intervening sequence"/>
    <property type="match status" value="1"/>
</dbReference>
<dbReference type="CDD" id="cd16377">
    <property type="entry name" value="23S_rRNA_IVP_like"/>
    <property type="match status" value="1"/>
</dbReference>
<protein>
    <submittedName>
        <fullName evidence="1">S23 ribosomal protein</fullName>
    </submittedName>
</protein>
<dbReference type="EMBL" id="AMEP01000160">
    <property type="protein sequence ID" value="EKX96446.1"/>
    <property type="molecule type" value="Genomic_DNA"/>
</dbReference>
<dbReference type="Pfam" id="PF05635">
    <property type="entry name" value="23S_rRNA_IVP"/>
    <property type="match status" value="1"/>
</dbReference>
<name>L1MZS2_9BACT</name>
<accession>L1MZS2</accession>
<evidence type="ECO:0000313" key="2">
    <source>
        <dbReference type="Proteomes" id="UP000010433"/>
    </source>
</evidence>
<dbReference type="Proteomes" id="UP000010433">
    <property type="component" value="Unassembled WGS sequence"/>
</dbReference>
<evidence type="ECO:0000313" key="1">
    <source>
        <dbReference type="EMBL" id="EKX96446.1"/>
    </source>
</evidence>
<dbReference type="InterPro" id="IPR036583">
    <property type="entry name" value="23S_rRNA_IVS_sf"/>
</dbReference>
<dbReference type="NCBIfam" id="TIGR02436">
    <property type="entry name" value="four helix bundle protein"/>
    <property type="match status" value="1"/>
</dbReference>
<dbReference type="SUPFAM" id="SSF158446">
    <property type="entry name" value="IVS-encoded protein-like"/>
    <property type="match status" value="1"/>
</dbReference>
<comment type="caution">
    <text evidence="1">The sequence shown here is derived from an EMBL/GenBank/DDBJ whole genome shotgun (WGS) entry which is preliminary data.</text>
</comment>
<sequence length="173" mass="20382">MKIRDYDWESNGGAYTRLYNYLLNNKINIFSIKTRHKIKPFAIVEQFYFRKLEVYQNAKRLSIYIYTLLKRFPAEERFGLTNQLRRAITSVPINIAEGFGRFSSKEKAHFIEIAYGSLTEVLCELELSLDENYISNEEFLEAENQITQIAKQLSGLHNSVVRNGDYKYKDKEN</sequence>
<dbReference type="PANTHER" id="PTHR38471">
    <property type="entry name" value="FOUR HELIX BUNDLE PROTEIN"/>
    <property type="match status" value="1"/>
</dbReference>
<dbReference type="AlphaFoldDB" id="L1MZS2"/>
<dbReference type="RefSeq" id="WP_009161290.1">
    <property type="nucleotide sequence ID" value="NZ_KB290963.1"/>
</dbReference>
<reference evidence="1 2" key="1">
    <citation type="submission" date="2012-05" db="EMBL/GenBank/DDBJ databases">
        <authorList>
            <person name="Weinstock G."/>
            <person name="Sodergren E."/>
            <person name="Lobos E.A."/>
            <person name="Fulton L."/>
            <person name="Fulton R."/>
            <person name="Courtney L."/>
            <person name="Fronick C."/>
            <person name="O'Laughlin M."/>
            <person name="Godfrey J."/>
            <person name="Wilson R.M."/>
            <person name="Miner T."/>
            <person name="Farmer C."/>
            <person name="Delehaunty K."/>
            <person name="Cordes M."/>
            <person name="Minx P."/>
            <person name="Tomlinson C."/>
            <person name="Chen J."/>
            <person name="Wollam A."/>
            <person name="Pepin K.H."/>
            <person name="Bhonagiri V."/>
            <person name="Zhang X."/>
            <person name="Suruliraj S."/>
            <person name="Warren W."/>
            <person name="Mitreva M."/>
            <person name="Mardis E.R."/>
            <person name="Wilson R.K."/>
        </authorList>
    </citation>
    <scope>NUCLEOTIDE SEQUENCE [LARGE SCALE GENOMIC DNA]</scope>
    <source>
        <strain evidence="1 2">F0055</strain>
    </source>
</reference>
<dbReference type="PATRIC" id="fig|1127699.3.peg.2231"/>
<dbReference type="InterPro" id="IPR012657">
    <property type="entry name" value="23S_rRNA-intervening_sequence"/>
</dbReference>
<proteinExistence type="predicted"/>
<dbReference type="STRING" id="1127699.HMPREF9151_02430"/>
<keyword evidence="1" id="KW-0689">Ribosomal protein</keyword>
<dbReference type="GO" id="GO:0005840">
    <property type="term" value="C:ribosome"/>
    <property type="evidence" value="ECO:0007669"/>
    <property type="project" value="UniProtKB-KW"/>
</dbReference>
<dbReference type="HOGENOM" id="CLU_1546250_0_0_10"/>
<gene>
    <name evidence="1" type="ORF">HMPREF9151_02430</name>
</gene>
<dbReference type="PANTHER" id="PTHR38471:SF2">
    <property type="entry name" value="FOUR HELIX BUNDLE PROTEIN"/>
    <property type="match status" value="1"/>
</dbReference>
<keyword evidence="2" id="KW-1185">Reference proteome</keyword>
<organism evidence="1 2">
    <name type="scientific">Hoylesella saccharolytica F0055</name>
    <dbReference type="NCBI Taxonomy" id="1127699"/>
    <lineage>
        <taxon>Bacteria</taxon>
        <taxon>Pseudomonadati</taxon>
        <taxon>Bacteroidota</taxon>
        <taxon>Bacteroidia</taxon>
        <taxon>Bacteroidales</taxon>
        <taxon>Prevotellaceae</taxon>
        <taxon>Hoylesella</taxon>
    </lineage>
</organism>